<dbReference type="EMBL" id="JACGAN010000020">
    <property type="protein sequence ID" value="MBA5747334.1"/>
    <property type="molecule type" value="Genomic_DNA"/>
</dbReference>
<keyword evidence="6" id="KW-0540">Nuclease</keyword>
<dbReference type="GO" id="GO:0004519">
    <property type="term" value="F:endonuclease activity"/>
    <property type="evidence" value="ECO:0007669"/>
    <property type="project" value="UniProtKB-KW"/>
</dbReference>
<sequence length="398" mass="47322">MTKENEKRVPKLRFKGFTDDWEQRKFGNFIEEYVEKTTSQNQYPVLTSSQQVGIVLQEDYFSNRQVTTSKNIGYFVLPKGYFTYRSRSDNGVFVFNRNDSIDKGIISYFYPVFRVINADSDFFLRRINFGVGHQIAIAAEGTGQHVLSLKKFKDIRAMFPVIQEQVKIGNLFSQLDIIITLHQRKLEQLEKLKQALLQQMFSQKDETVPKLRFANFDDEWEQHKLGDSVRFINGRAYRQAELLDKGKYRVLRVGNFNTNTSWYYSNLELEDDKYANKGDLLYLWATSFGPEIWERERVIYHYHIWKVEMLDENIDKQYLYTWLETDKERIKQMTNGTTMVHVTKGLIEERSFQFPIYKQEQRQIGALFKNLDNLITLHQKKLEHLKLIKQSLLQNLFI</sequence>
<evidence type="ECO:0000259" key="5">
    <source>
        <dbReference type="Pfam" id="PF01420"/>
    </source>
</evidence>
<keyword evidence="6" id="KW-0378">Hydrolase</keyword>
<dbReference type="InterPro" id="IPR052021">
    <property type="entry name" value="Type-I_RS_S_subunit"/>
</dbReference>
<comment type="caution">
    <text evidence="6">The sequence shown here is derived from an EMBL/GenBank/DDBJ whole genome shotgun (WGS) entry which is preliminary data.</text>
</comment>
<keyword evidence="7" id="KW-1185">Reference proteome</keyword>
<protein>
    <submittedName>
        <fullName evidence="6">Restriction endonuclease subunit S</fullName>
    </submittedName>
</protein>
<feature type="coiled-coil region" evidence="4">
    <location>
        <begin position="179"/>
        <end position="206"/>
    </location>
</feature>
<keyword evidence="6" id="KW-0255">Endonuclease</keyword>
<dbReference type="SUPFAM" id="SSF116734">
    <property type="entry name" value="DNA methylase specificity domain"/>
    <property type="match status" value="2"/>
</dbReference>
<comment type="similarity">
    <text evidence="1">Belongs to the type-I restriction system S methylase family.</text>
</comment>
<gene>
    <name evidence="6" type="ORF">H3232_09090</name>
</gene>
<feature type="domain" description="Type I restriction modification DNA specificity" evidence="5">
    <location>
        <begin position="37"/>
        <end position="191"/>
    </location>
</feature>
<name>A0ABR6A034_9LACT</name>
<proteinExistence type="inferred from homology"/>
<evidence type="ECO:0000256" key="2">
    <source>
        <dbReference type="ARBA" id="ARBA00022747"/>
    </source>
</evidence>
<reference evidence="6 7" key="1">
    <citation type="submission" date="2020-07" db="EMBL/GenBank/DDBJ databases">
        <title>Draft Genome Sequences of Lactobacillales Isolated from the International Space Station.</title>
        <authorList>
            <person name="Bharadwaj A.R."/>
            <person name="Singh N.K."/>
            <person name="Wood J.M."/>
            <person name="Debieu M."/>
            <person name="O'Hara N.B."/>
            <person name="Karouia F."/>
            <person name="Mason C.E."/>
            <person name="Venkateswaran K."/>
        </authorList>
    </citation>
    <scope>NUCLEOTIDE SEQUENCE [LARGE SCALE GENOMIC DNA]</scope>
    <source>
        <strain evidence="6 7">151250015-1-258-55</strain>
    </source>
</reference>
<feature type="domain" description="Type I restriction modification DNA specificity" evidence="5">
    <location>
        <begin position="218"/>
        <end position="386"/>
    </location>
</feature>
<dbReference type="InterPro" id="IPR000055">
    <property type="entry name" value="Restrct_endonuc_typeI_TRD"/>
</dbReference>
<dbReference type="InterPro" id="IPR044946">
    <property type="entry name" value="Restrct_endonuc_typeI_TRD_sf"/>
</dbReference>
<dbReference type="RefSeq" id="WP_182023658.1">
    <property type="nucleotide sequence ID" value="NZ_JACGAM010000019.1"/>
</dbReference>
<accession>A0ABR6A034</accession>
<evidence type="ECO:0000256" key="1">
    <source>
        <dbReference type="ARBA" id="ARBA00010923"/>
    </source>
</evidence>
<dbReference type="PANTHER" id="PTHR30408:SF12">
    <property type="entry name" value="TYPE I RESTRICTION ENZYME MJAVIII SPECIFICITY SUBUNIT"/>
    <property type="match status" value="1"/>
</dbReference>
<keyword evidence="4" id="KW-0175">Coiled coil</keyword>
<dbReference type="Pfam" id="PF01420">
    <property type="entry name" value="Methylase_S"/>
    <property type="match status" value="2"/>
</dbReference>
<dbReference type="Gene3D" id="1.10.287.1120">
    <property type="entry name" value="Bipartite methylase S protein"/>
    <property type="match status" value="1"/>
</dbReference>
<evidence type="ECO:0000256" key="3">
    <source>
        <dbReference type="ARBA" id="ARBA00023125"/>
    </source>
</evidence>
<evidence type="ECO:0000313" key="6">
    <source>
        <dbReference type="EMBL" id="MBA5747334.1"/>
    </source>
</evidence>
<keyword evidence="3" id="KW-0238">DNA-binding</keyword>
<organism evidence="6 7">
    <name type="scientific">Aerococcus urinaeequi</name>
    <dbReference type="NCBI Taxonomy" id="51665"/>
    <lineage>
        <taxon>Bacteria</taxon>
        <taxon>Bacillati</taxon>
        <taxon>Bacillota</taxon>
        <taxon>Bacilli</taxon>
        <taxon>Lactobacillales</taxon>
        <taxon>Aerococcaceae</taxon>
        <taxon>Aerococcus</taxon>
    </lineage>
</organism>
<dbReference type="Proteomes" id="UP000540056">
    <property type="component" value="Unassembled WGS sequence"/>
</dbReference>
<keyword evidence="2" id="KW-0680">Restriction system</keyword>
<dbReference type="CDD" id="cd17254">
    <property type="entry name" value="RMtype1_S_FclI-TRD1-CR1_like"/>
    <property type="match status" value="1"/>
</dbReference>
<dbReference type="Gene3D" id="3.90.220.20">
    <property type="entry name" value="DNA methylase specificity domains"/>
    <property type="match status" value="2"/>
</dbReference>
<evidence type="ECO:0000313" key="7">
    <source>
        <dbReference type="Proteomes" id="UP000540056"/>
    </source>
</evidence>
<dbReference type="PANTHER" id="PTHR30408">
    <property type="entry name" value="TYPE-1 RESTRICTION ENZYME ECOKI SPECIFICITY PROTEIN"/>
    <property type="match status" value="1"/>
</dbReference>
<evidence type="ECO:0000256" key="4">
    <source>
        <dbReference type="SAM" id="Coils"/>
    </source>
</evidence>